<evidence type="ECO:0000313" key="2">
    <source>
        <dbReference type="Proteomes" id="UP001183222"/>
    </source>
</evidence>
<dbReference type="Proteomes" id="UP001183222">
    <property type="component" value="Unassembled WGS sequence"/>
</dbReference>
<sequence length="186" mass="19485">MRRIALIATAVLVPVVIALVILANVLGGDTGDDDAEARNPAEIEGTAAPERADLPPLPVEVPPVTPEADEFCPAVMRTLPLELAGEQSRPVESDSPFAYAWGEPPVVLVCGVDRPAGWVVGASAIQINGVQWHVDTSDPDSTVWTTVDRPVYVEVSLPAGVDSAPVTALTPALAEALPYREPVPGE</sequence>
<dbReference type="EMBL" id="JAVREI010000011">
    <property type="protein sequence ID" value="MDT0277244.1"/>
    <property type="molecule type" value="Genomic_DNA"/>
</dbReference>
<dbReference type="RefSeq" id="WP_311346051.1">
    <property type="nucleotide sequence ID" value="NZ_JAVREI010000011.1"/>
</dbReference>
<protein>
    <submittedName>
        <fullName evidence="1">DUF3515 domain-containing protein</fullName>
    </submittedName>
</protein>
<organism evidence="1 2">
    <name type="scientific">Blastococcus goldschmidtiae</name>
    <dbReference type="NCBI Taxonomy" id="3075546"/>
    <lineage>
        <taxon>Bacteria</taxon>
        <taxon>Bacillati</taxon>
        <taxon>Actinomycetota</taxon>
        <taxon>Actinomycetes</taxon>
        <taxon>Geodermatophilales</taxon>
        <taxon>Geodermatophilaceae</taxon>
        <taxon>Blastococcus</taxon>
    </lineage>
</organism>
<name>A0ABU2KAM9_9ACTN</name>
<keyword evidence="2" id="KW-1185">Reference proteome</keyword>
<dbReference type="InterPro" id="IPR021903">
    <property type="entry name" value="DUF3515"/>
</dbReference>
<evidence type="ECO:0000313" key="1">
    <source>
        <dbReference type="EMBL" id="MDT0277244.1"/>
    </source>
</evidence>
<accession>A0ABU2KAM9</accession>
<reference evidence="2" key="1">
    <citation type="submission" date="2023-07" db="EMBL/GenBank/DDBJ databases">
        <title>30 novel species of actinomycetes from the DSMZ collection.</title>
        <authorList>
            <person name="Nouioui I."/>
        </authorList>
    </citation>
    <scope>NUCLEOTIDE SEQUENCE [LARGE SCALE GENOMIC DNA]</scope>
    <source>
        <strain evidence="2">DSM 46792</strain>
    </source>
</reference>
<gene>
    <name evidence="1" type="ORF">RM425_15150</name>
</gene>
<proteinExistence type="predicted"/>
<comment type="caution">
    <text evidence="1">The sequence shown here is derived from an EMBL/GenBank/DDBJ whole genome shotgun (WGS) entry which is preliminary data.</text>
</comment>
<dbReference type="Pfam" id="PF12028">
    <property type="entry name" value="DUF3515"/>
    <property type="match status" value="1"/>
</dbReference>